<gene>
    <name evidence="7 8 9 10 11 12 13 14 15 16" type="primary">LOC106171162</name>
</gene>
<evidence type="ECO:0000313" key="12">
    <source>
        <dbReference type="RefSeq" id="XP_013406791.1"/>
    </source>
</evidence>
<protein>
    <submittedName>
        <fullName evidence="7 8">Low affinity immunoglobulin epsilon Fc receptor</fullName>
    </submittedName>
</protein>
<dbReference type="OMA" id="HWLESTA"/>
<evidence type="ECO:0000313" key="10">
    <source>
        <dbReference type="RefSeq" id="XP_013406788.1"/>
    </source>
</evidence>
<feature type="region of interest" description="Disordered" evidence="3">
    <location>
        <begin position="114"/>
        <end position="133"/>
    </location>
</feature>
<sequence>MEYLTILISICICLPATTLSQSYSRADNEALPKKRGHQEKLNQLNSLMRFQGDQCSMLLNVQDFLLDLYNDNRRYKKKTAKLQKTVDKMANEMKQLREIVDQLRSGKMNIGGRSQADSGYLYDQSPTSVRGGQDTSQIMRIVHEMTDHSRNMTHAMLSRTEHKYRVLERKMDNLQEISRQEANRFRSKEAEIRKMREENHKKARELVKQQDTIVDMEKRIHWLESTANRGNDIAISRGDSACPEGFLRYARSCYRFGNTTVTWLKAEETCQSLDPRAHLVGVESKEENDFLIAYRKYNAEKWSSSFFWSGGNDLHNEGTWTWVGTGKPLTFTFWLPGEPNSFHQHQDCMYFTGDGEHRWDDWNCHSLKINYVCEIILEGTN</sequence>
<dbReference type="SMART" id="SM00034">
    <property type="entry name" value="CLECT"/>
    <property type="match status" value="1"/>
</dbReference>
<keyword evidence="4" id="KW-0732">Signal</keyword>
<evidence type="ECO:0000256" key="1">
    <source>
        <dbReference type="ARBA" id="ARBA00023157"/>
    </source>
</evidence>
<keyword evidence="1" id="KW-1015">Disulfide bond</keyword>
<dbReference type="SUPFAM" id="SSF56436">
    <property type="entry name" value="C-type lectin-like"/>
    <property type="match status" value="1"/>
</dbReference>
<dbReference type="InterPro" id="IPR001304">
    <property type="entry name" value="C-type_lectin-like"/>
</dbReference>
<dbReference type="Proteomes" id="UP000085678">
    <property type="component" value="Unplaced"/>
</dbReference>
<feature type="signal peptide" evidence="4">
    <location>
        <begin position="1"/>
        <end position="20"/>
    </location>
</feature>
<dbReference type="RefSeq" id="XP_013406793.1">
    <property type="nucleotide sequence ID" value="XM_013551339.1"/>
</dbReference>
<dbReference type="GeneID" id="106171162"/>
<dbReference type="RefSeq" id="XP_013406794.1">
    <property type="nucleotide sequence ID" value="XM_013551340.1"/>
</dbReference>
<evidence type="ECO:0000256" key="3">
    <source>
        <dbReference type="SAM" id="MobiDB-lite"/>
    </source>
</evidence>
<evidence type="ECO:0000313" key="6">
    <source>
        <dbReference type="Proteomes" id="UP000085678"/>
    </source>
</evidence>
<evidence type="ECO:0000313" key="16">
    <source>
        <dbReference type="RefSeq" id="XP_013406795.1"/>
    </source>
</evidence>
<dbReference type="PROSITE" id="PS00615">
    <property type="entry name" value="C_TYPE_LECTIN_1"/>
    <property type="match status" value="1"/>
</dbReference>
<dbReference type="RefSeq" id="XP_013406787.1">
    <property type="nucleotide sequence ID" value="XM_013551333.1"/>
</dbReference>
<dbReference type="Pfam" id="PF00059">
    <property type="entry name" value="Lectin_C"/>
    <property type="match status" value="1"/>
</dbReference>
<name>A0A1S3JA86_LINAN</name>
<feature type="coiled-coil region" evidence="2">
    <location>
        <begin position="72"/>
        <end position="106"/>
    </location>
</feature>
<keyword evidence="2" id="KW-0175">Coiled coil</keyword>
<dbReference type="InterPro" id="IPR016187">
    <property type="entry name" value="CTDL_fold"/>
</dbReference>
<dbReference type="RefSeq" id="XP_013406788.1">
    <property type="nucleotide sequence ID" value="XM_013551334.1"/>
</dbReference>
<proteinExistence type="predicted"/>
<keyword evidence="7 8" id="KW-0675">Receptor</keyword>
<dbReference type="OrthoDB" id="6271941at2759"/>
<evidence type="ECO:0000313" key="13">
    <source>
        <dbReference type="RefSeq" id="XP_013406792.1"/>
    </source>
</evidence>
<evidence type="ECO:0000256" key="4">
    <source>
        <dbReference type="SAM" id="SignalP"/>
    </source>
</evidence>
<dbReference type="CDD" id="cd00037">
    <property type="entry name" value="CLECT"/>
    <property type="match status" value="1"/>
</dbReference>
<dbReference type="PROSITE" id="PS50041">
    <property type="entry name" value="C_TYPE_LECTIN_2"/>
    <property type="match status" value="1"/>
</dbReference>
<dbReference type="RefSeq" id="XP_013406791.1">
    <property type="nucleotide sequence ID" value="XM_013551337.1"/>
</dbReference>
<evidence type="ECO:0000313" key="14">
    <source>
        <dbReference type="RefSeq" id="XP_013406793.1"/>
    </source>
</evidence>
<dbReference type="RefSeq" id="XP_013406795.1">
    <property type="nucleotide sequence ID" value="XM_013551341.2"/>
</dbReference>
<evidence type="ECO:0000313" key="8">
    <source>
        <dbReference type="RefSeq" id="XP_013406786.1"/>
    </source>
</evidence>
<keyword evidence="6" id="KW-1185">Reference proteome</keyword>
<dbReference type="RefSeq" id="XP_013406790.1">
    <property type="nucleotide sequence ID" value="XM_013551336.1"/>
</dbReference>
<dbReference type="RefSeq" id="XP_013406792.1">
    <property type="nucleotide sequence ID" value="XM_013551338.1"/>
</dbReference>
<dbReference type="PANTHER" id="PTHR22803">
    <property type="entry name" value="MANNOSE, PHOSPHOLIPASE, LECTIN RECEPTOR RELATED"/>
    <property type="match status" value="1"/>
</dbReference>
<feature type="domain" description="C-type lectin" evidence="5">
    <location>
        <begin position="249"/>
        <end position="364"/>
    </location>
</feature>
<evidence type="ECO:0000313" key="15">
    <source>
        <dbReference type="RefSeq" id="XP_013406794.1"/>
    </source>
</evidence>
<evidence type="ECO:0000313" key="9">
    <source>
        <dbReference type="RefSeq" id="XP_013406787.1"/>
    </source>
</evidence>
<dbReference type="Gene3D" id="3.10.100.10">
    <property type="entry name" value="Mannose-Binding Protein A, subunit A"/>
    <property type="match status" value="1"/>
</dbReference>
<accession>A0A1S3JA86</accession>
<reference evidence="7 8" key="1">
    <citation type="submission" date="2025-04" db="UniProtKB">
        <authorList>
            <consortium name="RefSeq"/>
        </authorList>
    </citation>
    <scope>IDENTIFICATION</scope>
    <source>
        <tissue evidence="7 8">Gonads</tissue>
    </source>
</reference>
<feature type="coiled-coil region" evidence="2">
    <location>
        <begin position="157"/>
        <end position="212"/>
    </location>
</feature>
<dbReference type="InterPro" id="IPR050111">
    <property type="entry name" value="C-type_lectin/snaclec_domain"/>
</dbReference>
<evidence type="ECO:0000313" key="11">
    <source>
        <dbReference type="RefSeq" id="XP_013406790.1"/>
    </source>
</evidence>
<evidence type="ECO:0000259" key="5">
    <source>
        <dbReference type="PROSITE" id="PS50041"/>
    </source>
</evidence>
<dbReference type="AlphaFoldDB" id="A0A1S3JA86"/>
<organism evidence="6 15">
    <name type="scientific">Lingula anatina</name>
    <name type="common">Brachiopod</name>
    <name type="synonym">Lingula unguis</name>
    <dbReference type="NCBI Taxonomy" id="7574"/>
    <lineage>
        <taxon>Eukaryota</taxon>
        <taxon>Metazoa</taxon>
        <taxon>Spiralia</taxon>
        <taxon>Lophotrochozoa</taxon>
        <taxon>Brachiopoda</taxon>
        <taxon>Linguliformea</taxon>
        <taxon>Lingulata</taxon>
        <taxon>Lingulida</taxon>
        <taxon>Linguloidea</taxon>
        <taxon>Lingulidae</taxon>
        <taxon>Lingula</taxon>
    </lineage>
</organism>
<feature type="chain" id="PRO_5014545902" evidence="4">
    <location>
        <begin position="21"/>
        <end position="381"/>
    </location>
</feature>
<dbReference type="RefSeq" id="XP_013406786.1">
    <property type="nucleotide sequence ID" value="XM_013551332.2"/>
</dbReference>
<dbReference type="InterPro" id="IPR016186">
    <property type="entry name" value="C-type_lectin-like/link_sf"/>
</dbReference>
<evidence type="ECO:0000313" key="7">
    <source>
        <dbReference type="RefSeq" id="XP_013406785.1"/>
    </source>
</evidence>
<feature type="compositionally biased region" description="Polar residues" evidence="3">
    <location>
        <begin position="124"/>
        <end position="133"/>
    </location>
</feature>
<dbReference type="KEGG" id="lak:106171162"/>
<evidence type="ECO:0000256" key="2">
    <source>
        <dbReference type="SAM" id="Coils"/>
    </source>
</evidence>
<dbReference type="InterPro" id="IPR018378">
    <property type="entry name" value="C-type_lectin_CS"/>
</dbReference>
<dbReference type="RefSeq" id="XP_013406785.1">
    <property type="nucleotide sequence ID" value="XM_013551331.2"/>
</dbReference>